<evidence type="ECO:0000313" key="3">
    <source>
        <dbReference type="Proteomes" id="UP000270301"/>
    </source>
</evidence>
<protein>
    <submittedName>
        <fullName evidence="2">Uncharacterized protein</fullName>
    </submittedName>
</protein>
<name>A0A3G3M3E5_9CAUD</name>
<gene>
    <name evidence="2" type="primary">55</name>
    <name evidence="2" type="ORF">PBI_HESTIA_55</name>
</gene>
<sequence length="85" mass="9353">MSIPDEAVEAAAEELKRHVGVKDIYAARDILEAAAPHLMAQAWDAGHERGFWNGRLSELTVPYDAPDPLIGKQDAEANNPYRSQP</sequence>
<dbReference type="Proteomes" id="UP000270301">
    <property type="component" value="Segment"/>
</dbReference>
<dbReference type="RefSeq" id="YP_010655966.1">
    <property type="nucleotide sequence ID" value="NC_070833.1"/>
</dbReference>
<accession>A0A3G3M3E5</accession>
<dbReference type="KEGG" id="vg:77931840"/>
<dbReference type="EMBL" id="MH910036">
    <property type="protein sequence ID" value="AYR00933.1"/>
    <property type="molecule type" value="Genomic_DNA"/>
</dbReference>
<keyword evidence="3" id="KW-1185">Reference proteome</keyword>
<feature type="region of interest" description="Disordered" evidence="1">
    <location>
        <begin position="65"/>
        <end position="85"/>
    </location>
</feature>
<evidence type="ECO:0000256" key="1">
    <source>
        <dbReference type="SAM" id="MobiDB-lite"/>
    </source>
</evidence>
<dbReference type="GeneID" id="77931840"/>
<proteinExistence type="predicted"/>
<evidence type="ECO:0000313" key="2">
    <source>
        <dbReference type="EMBL" id="AYR00933.1"/>
    </source>
</evidence>
<reference evidence="2 3" key="1">
    <citation type="submission" date="2018-09" db="EMBL/GenBank/DDBJ databases">
        <authorList>
            <person name="Ulbrich M.C."/>
            <person name="Stoner T.H."/>
            <person name="Garlena R.A."/>
            <person name="Russell D.A."/>
            <person name="Pope W.H."/>
            <person name="Jacobs-Sera D."/>
            <person name="Hatfull G.F."/>
        </authorList>
    </citation>
    <scope>NUCLEOTIDE SEQUENCE [LARGE SCALE GENOMIC DNA]</scope>
</reference>
<organism evidence="2 3">
    <name type="scientific">Arthrobacter phage Hestia</name>
    <dbReference type="NCBI Taxonomy" id="2419609"/>
    <lineage>
        <taxon>Viruses</taxon>
        <taxon>Duplodnaviria</taxon>
        <taxon>Heunggongvirae</taxon>
        <taxon>Uroviricota</taxon>
        <taxon>Caudoviricetes</taxon>
        <taxon>Hestiavirus</taxon>
        <taxon>Hestiavirus hestia</taxon>
    </lineage>
</organism>